<keyword evidence="3" id="KW-1185">Reference proteome</keyword>
<evidence type="ECO:0000313" key="3">
    <source>
        <dbReference type="Proteomes" id="UP001470230"/>
    </source>
</evidence>
<accession>A0ABR2K8A6</accession>
<gene>
    <name evidence="2" type="ORF">M9Y10_038180</name>
</gene>
<sequence>MNLENLDAGTIKKIKKMYKRCNIVYATSAKMNNGNSVIAICLVTGFETRDQKTTNVLTSNYWISLNYLDIRDKKIILRFPNESIEFSTTDSQNLFESICDVVQRVLLPKELEDLNFSRFKAYPVYPTPFSVRKRITMIKRDKSYIPNDESERVFDNLLKIGSSTLDLSEFPSLTQLIFQSLPLMTFVKSLIIPKLPDISVYKILDSLVPSCSFLRHIKVSNTTDSHFQRFLDSIINNKSKVSSIGFGPQSELTIDDLKEIRNRIVNSKIHSLELNSALSTPNGEELSLDFYNLFEGQLGTHLWSLNMNETMKINFKCLIPKLRLITSLSFEDCLIEINEFFSILCQSDMKNLTYLNLNKNDCADKISSELKIPPSLTHISVNDISWKKNSLVSFFEFFMKQKDEIHLSIAHAGSYREQWDNLFDYLSNSKCTNFRTLVWDRNPVDEKLISFLKQNDKLTYLSISECFSNLEPMSEKSLILSVADFIKSAQNLKTLVIKGGEVFIGEKFPVIIDACVLHPSLSVLDLSFSKCGNVGLAFLVPLLKRGKLNVQVLNIEGAYCQNQDSNRCLQLFKEIVESASDVHVSFPQKENEELVENKQLKDKQDFQLLFRSNHMYSPEEEKLLNSGNEDNYVFKKFKKSPFYIYPLNHYTPEVLFPSFFEDIEHKQISFQASKRQKNAQRDDEDNDSEFIFVNDESEQMKYSEVNQRKLLKTIINDMPSPKSPNAIAINSVALSENESEYSKDQQIDVDSNLTEYSTYTTAAGDQPIVSQRSSPMDKSEKMKIESPSSKQNRTRNTRNTFINDLQNNEVNNVDVVNDNDNNIENDNKYILSEFNKQKINSFKEKYEIKRSVPFPKIEYPNQIMDEKWNQIDNSYSLEALYSMLRNQKNSVSKK</sequence>
<organism evidence="2 3">
    <name type="scientific">Tritrichomonas musculus</name>
    <dbReference type="NCBI Taxonomy" id="1915356"/>
    <lineage>
        <taxon>Eukaryota</taxon>
        <taxon>Metamonada</taxon>
        <taxon>Parabasalia</taxon>
        <taxon>Tritrichomonadida</taxon>
        <taxon>Tritrichomonadidae</taxon>
        <taxon>Tritrichomonas</taxon>
    </lineage>
</organism>
<dbReference type="EMBL" id="JAPFFF010000006">
    <property type="protein sequence ID" value="KAK8887142.1"/>
    <property type="molecule type" value="Genomic_DNA"/>
</dbReference>
<feature type="compositionally biased region" description="Basic and acidic residues" evidence="1">
    <location>
        <begin position="775"/>
        <end position="784"/>
    </location>
</feature>
<reference evidence="2 3" key="1">
    <citation type="submission" date="2024-04" db="EMBL/GenBank/DDBJ databases">
        <title>Tritrichomonas musculus Genome.</title>
        <authorList>
            <person name="Alves-Ferreira E."/>
            <person name="Grigg M."/>
            <person name="Lorenzi H."/>
            <person name="Galac M."/>
        </authorList>
    </citation>
    <scope>NUCLEOTIDE SEQUENCE [LARGE SCALE GENOMIC DNA]</scope>
    <source>
        <strain evidence="2 3">EAF2021</strain>
    </source>
</reference>
<evidence type="ECO:0000313" key="2">
    <source>
        <dbReference type="EMBL" id="KAK8887142.1"/>
    </source>
</evidence>
<comment type="caution">
    <text evidence="2">The sequence shown here is derived from an EMBL/GenBank/DDBJ whole genome shotgun (WGS) entry which is preliminary data.</text>
</comment>
<dbReference type="SUPFAM" id="SSF52047">
    <property type="entry name" value="RNI-like"/>
    <property type="match status" value="1"/>
</dbReference>
<dbReference type="Gene3D" id="3.80.10.10">
    <property type="entry name" value="Ribonuclease Inhibitor"/>
    <property type="match status" value="1"/>
</dbReference>
<dbReference type="Proteomes" id="UP001470230">
    <property type="component" value="Unassembled WGS sequence"/>
</dbReference>
<protein>
    <recommendedName>
        <fullName evidence="4">Leucine Rich Repeat family protein</fullName>
    </recommendedName>
</protein>
<evidence type="ECO:0000256" key="1">
    <source>
        <dbReference type="SAM" id="MobiDB-lite"/>
    </source>
</evidence>
<feature type="region of interest" description="Disordered" evidence="1">
    <location>
        <begin position="760"/>
        <end position="796"/>
    </location>
</feature>
<feature type="compositionally biased region" description="Polar residues" evidence="1">
    <location>
        <begin position="760"/>
        <end position="774"/>
    </location>
</feature>
<name>A0ABR2K8A6_9EUKA</name>
<proteinExistence type="predicted"/>
<evidence type="ECO:0008006" key="4">
    <source>
        <dbReference type="Google" id="ProtNLM"/>
    </source>
</evidence>
<dbReference type="InterPro" id="IPR032675">
    <property type="entry name" value="LRR_dom_sf"/>
</dbReference>